<dbReference type="GO" id="GO:0005634">
    <property type="term" value="C:nucleus"/>
    <property type="evidence" value="ECO:0007669"/>
    <property type="project" value="TreeGrafter"/>
</dbReference>
<dbReference type="GO" id="GO:0005667">
    <property type="term" value="C:transcription regulator complex"/>
    <property type="evidence" value="ECO:0007669"/>
    <property type="project" value="TreeGrafter"/>
</dbReference>
<feature type="region of interest" description="Disordered" evidence="1">
    <location>
        <begin position="220"/>
        <end position="261"/>
    </location>
</feature>
<feature type="region of interest" description="Disordered" evidence="1">
    <location>
        <begin position="283"/>
        <end position="302"/>
    </location>
</feature>
<evidence type="ECO:0000313" key="4">
    <source>
        <dbReference type="WBParaSite" id="sdigi.contig235.g6484.t1"/>
    </source>
</evidence>
<dbReference type="PANTHER" id="PTHR12243:SF67">
    <property type="entry name" value="COREPRESSOR OF PANGOLIN, ISOFORM A-RELATED"/>
    <property type="match status" value="1"/>
</dbReference>
<feature type="domain" description="MADF" evidence="2">
    <location>
        <begin position="15"/>
        <end position="103"/>
    </location>
</feature>
<evidence type="ECO:0000256" key="1">
    <source>
        <dbReference type="SAM" id="MobiDB-lite"/>
    </source>
</evidence>
<dbReference type="AlphaFoldDB" id="A0A915PQG5"/>
<dbReference type="Pfam" id="PF10545">
    <property type="entry name" value="MADF_DNA_bdg"/>
    <property type="match status" value="1"/>
</dbReference>
<dbReference type="GO" id="GO:0006357">
    <property type="term" value="P:regulation of transcription by RNA polymerase II"/>
    <property type="evidence" value="ECO:0007669"/>
    <property type="project" value="TreeGrafter"/>
</dbReference>
<sequence length="421" mass="47249">MEQIETAGGSEAIFELINIIRQDPSIWDRTSTTYITHFDLKIHRFAEIAEQLNLEAVSAEVVASAWRELSEKYRRRLYDGKRRNGATNWPYFEAMGFLRDQYEQTKWYRPLSVPRSNQLSSSSNVAHLVDTFLTAQAVLDAEQTISKAVEPMLPLTLSDSLQQKGDAVLAMPVGNGDERKTEFAAKYELVDPTFHSFTTADQNDLNGNVDVDNIAIASAAADSTKSPENYDEKQPVSPAASVDGLPQSSNNSIADQTTPILKTRVRAQRYEAYRNPRRIWKQQKQSALHHNPGAVNNTFSSIPNGETVAEILRSVRVGTSDSSLPQYNLNPNPQQQLQQQQHSVLPPLCDNPSRWENVGRVWVDMMKTIRSPQLALAAHKYIMNTLFSVLEADQQLAGTDPSATRIRIKDSVPQIEITMHQ</sequence>
<dbReference type="WBParaSite" id="sdigi.contig235.g6484.t1">
    <property type="protein sequence ID" value="sdigi.contig235.g6484.t1"/>
    <property type="gene ID" value="sdigi.contig235.g6484"/>
</dbReference>
<evidence type="ECO:0000313" key="3">
    <source>
        <dbReference type="Proteomes" id="UP000887581"/>
    </source>
</evidence>
<dbReference type="InterPro" id="IPR039353">
    <property type="entry name" value="TF_Adf1"/>
</dbReference>
<dbReference type="PROSITE" id="PS51029">
    <property type="entry name" value="MADF"/>
    <property type="match status" value="1"/>
</dbReference>
<feature type="compositionally biased region" description="Polar residues" evidence="1">
    <location>
        <begin position="246"/>
        <end position="260"/>
    </location>
</feature>
<protein>
    <submittedName>
        <fullName evidence="4">MADF domain-containing protein</fullName>
    </submittedName>
</protein>
<keyword evidence="3" id="KW-1185">Reference proteome</keyword>
<dbReference type="SMART" id="SM00595">
    <property type="entry name" value="MADF"/>
    <property type="match status" value="1"/>
</dbReference>
<evidence type="ECO:0000259" key="2">
    <source>
        <dbReference type="PROSITE" id="PS51029"/>
    </source>
</evidence>
<accession>A0A915PQG5</accession>
<dbReference type="InterPro" id="IPR006578">
    <property type="entry name" value="MADF-dom"/>
</dbReference>
<reference evidence="4" key="1">
    <citation type="submission" date="2022-11" db="UniProtKB">
        <authorList>
            <consortium name="WormBaseParasite"/>
        </authorList>
    </citation>
    <scope>IDENTIFICATION</scope>
</reference>
<proteinExistence type="predicted"/>
<organism evidence="3 4">
    <name type="scientific">Setaria digitata</name>
    <dbReference type="NCBI Taxonomy" id="48799"/>
    <lineage>
        <taxon>Eukaryota</taxon>
        <taxon>Metazoa</taxon>
        <taxon>Ecdysozoa</taxon>
        <taxon>Nematoda</taxon>
        <taxon>Chromadorea</taxon>
        <taxon>Rhabditida</taxon>
        <taxon>Spirurina</taxon>
        <taxon>Spiruromorpha</taxon>
        <taxon>Filarioidea</taxon>
        <taxon>Setariidae</taxon>
        <taxon>Setaria</taxon>
    </lineage>
</organism>
<dbReference type="PANTHER" id="PTHR12243">
    <property type="entry name" value="MADF DOMAIN TRANSCRIPTION FACTOR"/>
    <property type="match status" value="1"/>
</dbReference>
<dbReference type="Proteomes" id="UP000887581">
    <property type="component" value="Unplaced"/>
</dbReference>
<name>A0A915PQG5_9BILA</name>